<sequence>MVHKKVKRIISVVLITMMAAVVFTGCVGSKNAEDSGGTLNVFNWTEYLPKSVIKEFENKYHIKVNYTTYSSNEEMLAKVQASSGQYDVAVASDYMVDIMKKQKLLEEVDKSNISNLKNIGADYKNQFFDPGNKYSIPYLCGNVVVVVNTKKFPEGITSYGDLWDSKFKGSMVVLDDERAIIGMALKKLGYSLNETDTNKLNQAKEELKKLKPNIKLFDSDSPKTSLINGEASVGFCWTAEAYLAEKDNKDLKTFFPKEGLYANEDNLVIPKDAKNKKNAELFMNFILDPKVSVEISKAYPYTNPNDAARKMLGSEYTDNKTIYPDKDVVDKSEHVKDLGDTTKLYDSIWTEFKQ</sequence>
<dbReference type="KEGG" id="crw:CROST_028500"/>
<dbReference type="EMBL" id="CP096983">
    <property type="protein sequence ID" value="URZ12133.1"/>
    <property type="molecule type" value="Genomic_DNA"/>
</dbReference>
<dbReference type="Pfam" id="PF13416">
    <property type="entry name" value="SBP_bac_8"/>
    <property type="match status" value="1"/>
</dbReference>
<dbReference type="PANTHER" id="PTHR30222">
    <property type="entry name" value="SPERMIDINE/PUTRESCINE-BINDING PERIPLASMIC PROTEIN"/>
    <property type="match status" value="1"/>
</dbReference>
<dbReference type="GO" id="GO:0015846">
    <property type="term" value="P:polyamine transport"/>
    <property type="evidence" value="ECO:0007669"/>
    <property type="project" value="InterPro"/>
</dbReference>
<evidence type="ECO:0000256" key="3">
    <source>
        <dbReference type="ARBA" id="ARBA00022729"/>
    </source>
</evidence>
<dbReference type="InterPro" id="IPR006059">
    <property type="entry name" value="SBP"/>
</dbReference>
<dbReference type="CDD" id="cd13590">
    <property type="entry name" value="PBP2_PotD_PotF_like"/>
    <property type="match status" value="1"/>
</dbReference>
<dbReference type="InterPro" id="IPR001188">
    <property type="entry name" value="Sperm_putr-bd"/>
</dbReference>
<gene>
    <name evidence="5" type="primary">potD_2</name>
    <name evidence="5" type="ORF">CROST_028500</name>
</gene>
<dbReference type="PROSITE" id="PS51257">
    <property type="entry name" value="PROKAR_LIPOPROTEIN"/>
    <property type="match status" value="1"/>
</dbReference>
<evidence type="ECO:0000313" key="5">
    <source>
        <dbReference type="EMBL" id="URZ12133.1"/>
    </source>
</evidence>
<keyword evidence="6" id="KW-1185">Reference proteome</keyword>
<keyword evidence="3" id="KW-0732">Signal</keyword>
<dbReference type="Proteomes" id="UP000190951">
    <property type="component" value="Chromosome"/>
</dbReference>
<name>A0A1S8L7B8_9CLOT</name>
<dbReference type="GO" id="GO:0042597">
    <property type="term" value="C:periplasmic space"/>
    <property type="evidence" value="ECO:0007669"/>
    <property type="project" value="UniProtKB-SubCell"/>
</dbReference>
<evidence type="ECO:0000256" key="1">
    <source>
        <dbReference type="ARBA" id="ARBA00004418"/>
    </source>
</evidence>
<evidence type="ECO:0000256" key="2">
    <source>
        <dbReference type="ARBA" id="ARBA00022448"/>
    </source>
</evidence>
<evidence type="ECO:0000256" key="4">
    <source>
        <dbReference type="ARBA" id="ARBA00022764"/>
    </source>
</evidence>
<dbReference type="PIRSF" id="PIRSF019574">
    <property type="entry name" value="Periplasmic_polyamine_BP"/>
    <property type="match status" value="1"/>
</dbReference>
<protein>
    <submittedName>
        <fullName evidence="5">Spermidine/putrescine-binding periplasmic protein</fullName>
    </submittedName>
</protein>
<dbReference type="GO" id="GO:0019808">
    <property type="term" value="F:polyamine binding"/>
    <property type="evidence" value="ECO:0007669"/>
    <property type="project" value="InterPro"/>
</dbReference>
<dbReference type="Gene3D" id="3.40.190.10">
    <property type="entry name" value="Periplasmic binding protein-like II"/>
    <property type="match status" value="2"/>
</dbReference>
<proteinExistence type="predicted"/>
<dbReference type="STRING" id="84029.CROST_19700"/>
<dbReference type="RefSeq" id="WP_077832044.1">
    <property type="nucleotide sequence ID" value="NZ_CP096983.1"/>
</dbReference>
<keyword evidence="2" id="KW-0813">Transport</keyword>
<dbReference type="AlphaFoldDB" id="A0A1S8L7B8"/>
<dbReference type="SUPFAM" id="SSF53850">
    <property type="entry name" value="Periplasmic binding protein-like II"/>
    <property type="match status" value="1"/>
</dbReference>
<dbReference type="PRINTS" id="PR00909">
    <property type="entry name" value="SPERMDNBNDNG"/>
</dbReference>
<evidence type="ECO:0000313" key="6">
    <source>
        <dbReference type="Proteomes" id="UP000190951"/>
    </source>
</evidence>
<reference evidence="5 6" key="1">
    <citation type="submission" date="2022-04" db="EMBL/GenBank/DDBJ databases">
        <title>Genome sequence of C. roseum typestrain.</title>
        <authorList>
            <person name="Poehlein A."/>
            <person name="Schoch T."/>
            <person name="Duerre P."/>
            <person name="Daniel R."/>
        </authorList>
    </citation>
    <scope>NUCLEOTIDE SEQUENCE [LARGE SCALE GENOMIC DNA]</scope>
    <source>
        <strain evidence="5 6">DSM 7320</strain>
    </source>
</reference>
<organism evidence="5 6">
    <name type="scientific">Clostridium felsineum</name>
    <dbReference type="NCBI Taxonomy" id="36839"/>
    <lineage>
        <taxon>Bacteria</taxon>
        <taxon>Bacillati</taxon>
        <taxon>Bacillota</taxon>
        <taxon>Clostridia</taxon>
        <taxon>Eubacteriales</taxon>
        <taxon>Clostridiaceae</taxon>
        <taxon>Clostridium</taxon>
    </lineage>
</organism>
<keyword evidence="4" id="KW-0574">Periplasm</keyword>
<dbReference type="PANTHER" id="PTHR30222:SF17">
    <property type="entry name" value="SPERMIDINE_PUTRESCINE-BINDING PERIPLASMIC PROTEIN"/>
    <property type="match status" value="1"/>
</dbReference>
<comment type="subcellular location">
    <subcellularLocation>
        <location evidence="1">Periplasm</location>
    </subcellularLocation>
</comment>
<accession>A0A1S8L7B8</accession>